<reference evidence="1" key="1">
    <citation type="submission" date="2018-06" db="EMBL/GenBank/DDBJ databases">
        <authorList>
            <person name="Zhirakovskaya E."/>
        </authorList>
    </citation>
    <scope>NUCLEOTIDE SEQUENCE</scope>
</reference>
<gene>
    <name evidence="1" type="ORF">MNBD_GAMMA22-830</name>
</gene>
<evidence type="ECO:0000313" key="1">
    <source>
        <dbReference type="EMBL" id="VAW96029.1"/>
    </source>
</evidence>
<organism evidence="1">
    <name type="scientific">hydrothermal vent metagenome</name>
    <dbReference type="NCBI Taxonomy" id="652676"/>
    <lineage>
        <taxon>unclassified sequences</taxon>
        <taxon>metagenomes</taxon>
        <taxon>ecological metagenomes</taxon>
    </lineage>
</organism>
<dbReference type="AlphaFoldDB" id="A0A3B1ACM9"/>
<sequence length="109" mass="12327">MACVNINRIEFDQDSRRALNEIRTKLKLYKYLKSSMVGGTLLVILSGKDLKSVYTNIKTTDFQALGQALNAIAGIQKRELHRIAALQVMERVPSINRSFWEGIENGCKI</sequence>
<name>A0A3B1ACM9_9ZZZZ</name>
<accession>A0A3B1ACM9</accession>
<dbReference type="EMBL" id="UOFS01000025">
    <property type="protein sequence ID" value="VAW96029.1"/>
    <property type="molecule type" value="Genomic_DNA"/>
</dbReference>
<proteinExistence type="predicted"/>
<protein>
    <submittedName>
        <fullName evidence="1">Uncharacterized protein</fullName>
    </submittedName>
</protein>